<dbReference type="FunFam" id="3.40.50.300:FF:000006">
    <property type="entry name" value="DNA-binding transcriptional regulator NtrC"/>
    <property type="match status" value="1"/>
</dbReference>
<dbReference type="CDD" id="cd17550">
    <property type="entry name" value="REC_NtrX-like"/>
    <property type="match status" value="1"/>
</dbReference>
<evidence type="ECO:0000259" key="9">
    <source>
        <dbReference type="PROSITE" id="PS50045"/>
    </source>
</evidence>
<dbReference type="Gene3D" id="3.40.50.300">
    <property type="entry name" value="P-loop containing nucleotide triphosphate hydrolases"/>
    <property type="match status" value="1"/>
</dbReference>
<evidence type="ECO:0000256" key="6">
    <source>
        <dbReference type="ARBA" id="ARBA00023163"/>
    </source>
</evidence>
<feature type="modified residue" description="4-aspartylphosphate" evidence="7">
    <location>
        <position position="53"/>
    </location>
</feature>
<dbReference type="InterPro" id="IPR002078">
    <property type="entry name" value="Sigma_54_int"/>
</dbReference>
<evidence type="ECO:0000256" key="7">
    <source>
        <dbReference type="PROSITE-ProRule" id="PRU00169"/>
    </source>
</evidence>
<dbReference type="Gene3D" id="1.10.10.60">
    <property type="entry name" value="Homeodomain-like"/>
    <property type="match status" value="1"/>
</dbReference>
<keyword evidence="4" id="KW-0902">Two-component regulatory system</keyword>
<name>A0A1L8CPD2_9PROT</name>
<dbReference type="PANTHER" id="PTHR32071:SF17">
    <property type="entry name" value="TRANSCRIPTIONAL REGULATOR (NTRC FAMILY)"/>
    <property type="match status" value="1"/>
</dbReference>
<dbReference type="InterPro" id="IPR011006">
    <property type="entry name" value="CheY-like_superfamily"/>
</dbReference>
<dbReference type="SUPFAM" id="SSF46689">
    <property type="entry name" value="Homeodomain-like"/>
    <property type="match status" value="1"/>
</dbReference>
<reference evidence="11 12" key="1">
    <citation type="journal article" date="2017" name="Arch. Microbiol.">
        <title>Mariprofundus micogutta sp. nov., a novel iron-oxidizing zetaproteobacterium isolated from a deep-sea hydrothermal field at the Bayonnaise knoll of the Izu-Ogasawara arc, and a description of Mariprofundales ord. nov. and Zetaproteobacteria classis nov.</title>
        <authorList>
            <person name="Makita H."/>
            <person name="Tanaka E."/>
            <person name="Mitsunobu S."/>
            <person name="Miyazaki M."/>
            <person name="Nunoura T."/>
            <person name="Uematsu K."/>
            <person name="Takaki Y."/>
            <person name="Nishi S."/>
            <person name="Shimamura S."/>
            <person name="Takai K."/>
        </authorList>
    </citation>
    <scope>NUCLEOTIDE SEQUENCE [LARGE SCALE GENOMIC DNA]</scope>
    <source>
        <strain evidence="11 12">ET2</strain>
    </source>
</reference>
<dbReference type="CDD" id="cd00009">
    <property type="entry name" value="AAA"/>
    <property type="match status" value="1"/>
</dbReference>
<feature type="domain" description="Response regulatory" evidence="10">
    <location>
        <begin position="4"/>
        <end position="118"/>
    </location>
</feature>
<dbReference type="PROSITE" id="PS50110">
    <property type="entry name" value="RESPONSE_REGULATORY"/>
    <property type="match status" value="1"/>
</dbReference>
<keyword evidence="12" id="KW-1185">Reference proteome</keyword>
<keyword evidence="6" id="KW-0804">Transcription</keyword>
<dbReference type="InterPro" id="IPR025944">
    <property type="entry name" value="Sigma_54_int_dom_CS"/>
</dbReference>
<dbReference type="PROSITE" id="PS00688">
    <property type="entry name" value="SIGMA54_INTERACT_3"/>
    <property type="match status" value="1"/>
</dbReference>
<dbReference type="OrthoDB" id="5728154at2"/>
<keyword evidence="5" id="KW-0805">Transcription regulation</keyword>
<evidence type="ECO:0000256" key="8">
    <source>
        <dbReference type="SAM" id="Coils"/>
    </source>
</evidence>
<dbReference type="SMART" id="SM00448">
    <property type="entry name" value="REC"/>
    <property type="match status" value="1"/>
</dbReference>
<keyword evidence="8" id="KW-0175">Coiled coil</keyword>
<comment type="caution">
    <text evidence="11">The sequence shown here is derived from an EMBL/GenBank/DDBJ whole genome shotgun (WGS) entry which is preliminary data.</text>
</comment>
<protein>
    <submittedName>
        <fullName evidence="11">Two-component system, NtrC family, nitrogen regulation response regulator NtrX</fullName>
    </submittedName>
</protein>
<dbReference type="SUPFAM" id="SSF52172">
    <property type="entry name" value="CheY-like"/>
    <property type="match status" value="1"/>
</dbReference>
<organism evidence="11 12">
    <name type="scientific">Mariprofundus micogutta</name>
    <dbReference type="NCBI Taxonomy" id="1921010"/>
    <lineage>
        <taxon>Bacteria</taxon>
        <taxon>Pseudomonadati</taxon>
        <taxon>Pseudomonadota</taxon>
        <taxon>Candidatius Mariprofundia</taxon>
        <taxon>Mariprofundales</taxon>
        <taxon>Mariprofundaceae</taxon>
        <taxon>Mariprofundus</taxon>
    </lineage>
</organism>
<dbReference type="PROSITE" id="PS50045">
    <property type="entry name" value="SIGMA54_INTERACT_4"/>
    <property type="match status" value="1"/>
</dbReference>
<dbReference type="Pfam" id="PF02954">
    <property type="entry name" value="HTH_8"/>
    <property type="match status" value="1"/>
</dbReference>
<dbReference type="Pfam" id="PF25601">
    <property type="entry name" value="AAA_lid_14"/>
    <property type="match status" value="1"/>
</dbReference>
<dbReference type="FunFam" id="3.40.50.2300:FF:000018">
    <property type="entry name" value="DNA-binding transcriptional regulator NtrC"/>
    <property type="match status" value="1"/>
</dbReference>
<gene>
    <name evidence="11" type="ORF">MMIC_P1742</name>
</gene>
<evidence type="ECO:0000256" key="3">
    <source>
        <dbReference type="ARBA" id="ARBA00022840"/>
    </source>
</evidence>
<dbReference type="InterPro" id="IPR009057">
    <property type="entry name" value="Homeodomain-like_sf"/>
</dbReference>
<dbReference type="Proteomes" id="UP000231632">
    <property type="component" value="Unassembled WGS sequence"/>
</dbReference>
<dbReference type="EMBL" id="BDFD01000015">
    <property type="protein sequence ID" value="GAV20768.1"/>
    <property type="molecule type" value="Genomic_DNA"/>
</dbReference>
<dbReference type="Pfam" id="PF00158">
    <property type="entry name" value="Sigma54_activat"/>
    <property type="match status" value="1"/>
</dbReference>
<accession>A0A1L8CPD2</accession>
<keyword evidence="2" id="KW-0547">Nucleotide-binding</keyword>
<dbReference type="GO" id="GO:0005524">
    <property type="term" value="F:ATP binding"/>
    <property type="evidence" value="ECO:0007669"/>
    <property type="project" value="UniProtKB-KW"/>
</dbReference>
<keyword evidence="1 7" id="KW-0597">Phosphoprotein</keyword>
<dbReference type="InterPro" id="IPR027417">
    <property type="entry name" value="P-loop_NTPase"/>
</dbReference>
<evidence type="ECO:0000256" key="4">
    <source>
        <dbReference type="ARBA" id="ARBA00023012"/>
    </source>
</evidence>
<feature type="domain" description="Sigma-54 factor interaction" evidence="9">
    <location>
        <begin position="143"/>
        <end position="372"/>
    </location>
</feature>
<dbReference type="RefSeq" id="WP_072660074.1">
    <property type="nucleotide sequence ID" value="NZ_BDFD01000015.1"/>
</dbReference>
<sequence length="471" mass="52819">MTARIMIVDDEQPICDSLQGLFEDENYLVVCAPSGEEAIARLRKQPVDCVLLDIWMPGIDGLETLSRIQQMDVNLPVIMMSGHATIDTAVRATRQGAFDFVEKPLSFDRLLILVRNAVQKRHLEQENKDLKRQEQSHQSRKELIGNSKAIVEVKALINRVALSDSPVLILGEHGTGKAVAAKMLHAASKRKSAPFIEVNTASVAANRMDSELFGHEKGAFTGALHAQRGRFEAAHQGTLFFDEVTELSLSSQAKILRVLQEKVVQRLGNPARLPSNVRLIAASSQELDEALKNGQLREDFYYRLNVVSIRMPSLRERSEDLPLIVETLATEQARELGGEAVRFSDQALDRLKAYAWPGNVRELRNYIERCHILMPGEEMTEINMLPPDQTTTQNMQASGSQTGAQLQNMASVDADSFHDAREIFERTYLLQHLDKHEWNISRTAADIGMERSQLHRKIKAFGLLPPDKESV</sequence>
<dbReference type="InterPro" id="IPR003593">
    <property type="entry name" value="AAA+_ATPase"/>
</dbReference>
<dbReference type="PANTHER" id="PTHR32071">
    <property type="entry name" value="TRANSCRIPTIONAL REGULATORY PROTEIN"/>
    <property type="match status" value="1"/>
</dbReference>
<dbReference type="GO" id="GO:0006355">
    <property type="term" value="P:regulation of DNA-templated transcription"/>
    <property type="evidence" value="ECO:0007669"/>
    <property type="project" value="InterPro"/>
</dbReference>
<evidence type="ECO:0000313" key="12">
    <source>
        <dbReference type="Proteomes" id="UP000231632"/>
    </source>
</evidence>
<evidence type="ECO:0000256" key="2">
    <source>
        <dbReference type="ARBA" id="ARBA00022741"/>
    </source>
</evidence>
<dbReference type="InterPro" id="IPR002197">
    <property type="entry name" value="HTH_Fis"/>
</dbReference>
<dbReference type="SMART" id="SM00382">
    <property type="entry name" value="AAA"/>
    <property type="match status" value="1"/>
</dbReference>
<keyword evidence="3" id="KW-0067">ATP-binding</keyword>
<dbReference type="AlphaFoldDB" id="A0A1L8CPD2"/>
<dbReference type="Gene3D" id="1.10.8.60">
    <property type="match status" value="1"/>
</dbReference>
<dbReference type="GO" id="GO:0043565">
    <property type="term" value="F:sequence-specific DNA binding"/>
    <property type="evidence" value="ECO:0007669"/>
    <property type="project" value="InterPro"/>
</dbReference>
<dbReference type="InterPro" id="IPR001789">
    <property type="entry name" value="Sig_transdc_resp-reg_receiver"/>
</dbReference>
<dbReference type="GO" id="GO:0000160">
    <property type="term" value="P:phosphorelay signal transduction system"/>
    <property type="evidence" value="ECO:0007669"/>
    <property type="project" value="UniProtKB-KW"/>
</dbReference>
<evidence type="ECO:0000256" key="5">
    <source>
        <dbReference type="ARBA" id="ARBA00023015"/>
    </source>
</evidence>
<proteinExistence type="predicted"/>
<dbReference type="Gene3D" id="3.40.50.2300">
    <property type="match status" value="1"/>
</dbReference>
<feature type="coiled-coil region" evidence="8">
    <location>
        <begin position="113"/>
        <end position="140"/>
    </location>
</feature>
<dbReference type="Pfam" id="PF00072">
    <property type="entry name" value="Response_reg"/>
    <property type="match status" value="1"/>
</dbReference>
<evidence type="ECO:0000256" key="1">
    <source>
        <dbReference type="ARBA" id="ARBA00022553"/>
    </source>
</evidence>
<evidence type="ECO:0000259" key="10">
    <source>
        <dbReference type="PROSITE" id="PS50110"/>
    </source>
</evidence>
<dbReference type="SUPFAM" id="SSF52540">
    <property type="entry name" value="P-loop containing nucleoside triphosphate hydrolases"/>
    <property type="match status" value="1"/>
</dbReference>
<dbReference type="STRING" id="1921010.MMIC_P1742"/>
<dbReference type="InterPro" id="IPR058031">
    <property type="entry name" value="AAA_lid_NorR"/>
</dbReference>
<evidence type="ECO:0000313" key="11">
    <source>
        <dbReference type="EMBL" id="GAV20768.1"/>
    </source>
</evidence>